<keyword evidence="2" id="KW-1133">Transmembrane helix</keyword>
<evidence type="ECO:0000256" key="1">
    <source>
        <dbReference type="ARBA" id="ARBA00006464"/>
    </source>
</evidence>
<name>A0A7C9MY17_9BURK</name>
<dbReference type="PANTHER" id="PTHR30576:SF0">
    <property type="entry name" value="UNDECAPRENYL-PHOSPHATE N-ACETYLGALACTOSAMINYL 1-PHOSPHATE TRANSFERASE-RELATED"/>
    <property type="match status" value="1"/>
</dbReference>
<evidence type="ECO:0000313" key="4">
    <source>
        <dbReference type="EMBL" id="MYZ54196.1"/>
    </source>
</evidence>
<proteinExistence type="inferred from homology"/>
<dbReference type="Pfam" id="PF02397">
    <property type="entry name" value="Bac_transf"/>
    <property type="match status" value="1"/>
</dbReference>
<dbReference type="Proteomes" id="UP000481947">
    <property type="component" value="Unassembled WGS sequence"/>
</dbReference>
<feature type="transmembrane region" description="Helical" evidence="2">
    <location>
        <begin position="60"/>
        <end position="81"/>
    </location>
</feature>
<dbReference type="RefSeq" id="WP_161126627.1">
    <property type="nucleotide sequence ID" value="NZ_VYSB01000070.1"/>
</dbReference>
<dbReference type="EMBL" id="VYSB01000070">
    <property type="protein sequence ID" value="MYZ54196.1"/>
    <property type="molecule type" value="Genomic_DNA"/>
</dbReference>
<gene>
    <name evidence="4" type="ORF">F5985_19265</name>
</gene>
<keyword evidence="4" id="KW-0808">Transferase</keyword>
<keyword evidence="2" id="KW-0472">Membrane</keyword>
<feature type="domain" description="Bacterial sugar transferase" evidence="3">
    <location>
        <begin position="55"/>
        <end position="181"/>
    </location>
</feature>
<comment type="caution">
    <text evidence="4">The sequence shown here is derived from an EMBL/GenBank/DDBJ whole genome shotgun (WGS) entry which is preliminary data.</text>
</comment>
<reference evidence="4 5" key="1">
    <citation type="submission" date="2019-09" db="EMBL/GenBank/DDBJ databases">
        <title>Identification of Malikia spinosa a prominent benzene-, toluene-, and ethylbenzene-degrading bacterium: enrichment, isolation and whole genome sequencing.</title>
        <authorList>
            <person name="Tancsics A."/>
            <person name="Revesz F."/>
            <person name="Kriszt B."/>
        </authorList>
    </citation>
    <scope>NUCLEOTIDE SEQUENCE [LARGE SCALE GENOMIC DNA]</scope>
    <source>
        <strain evidence="4 5">AB6</strain>
    </source>
</reference>
<organism evidence="4 5">
    <name type="scientific">Malikia spinosa</name>
    <dbReference type="NCBI Taxonomy" id="86180"/>
    <lineage>
        <taxon>Bacteria</taxon>
        <taxon>Pseudomonadati</taxon>
        <taxon>Pseudomonadota</taxon>
        <taxon>Betaproteobacteria</taxon>
        <taxon>Burkholderiales</taxon>
        <taxon>Comamonadaceae</taxon>
        <taxon>Malikia</taxon>
    </lineage>
</organism>
<dbReference type="AlphaFoldDB" id="A0A7C9MY17"/>
<keyword evidence="2" id="KW-0812">Transmembrane</keyword>
<evidence type="ECO:0000256" key="2">
    <source>
        <dbReference type="SAM" id="Phobius"/>
    </source>
</evidence>
<dbReference type="GO" id="GO:0016780">
    <property type="term" value="F:phosphotransferase activity, for other substituted phosphate groups"/>
    <property type="evidence" value="ECO:0007669"/>
    <property type="project" value="TreeGrafter"/>
</dbReference>
<protein>
    <submittedName>
        <fullName evidence="4">Sugar transferase</fullName>
    </submittedName>
</protein>
<evidence type="ECO:0000313" key="5">
    <source>
        <dbReference type="Proteomes" id="UP000481947"/>
    </source>
</evidence>
<comment type="similarity">
    <text evidence="1">Belongs to the bacterial sugar transferase family.</text>
</comment>
<evidence type="ECO:0000259" key="3">
    <source>
        <dbReference type="Pfam" id="PF02397"/>
    </source>
</evidence>
<dbReference type="InterPro" id="IPR003362">
    <property type="entry name" value="Bact_transf"/>
</dbReference>
<accession>A0A7C9MY17</accession>
<sequence length="184" mass="20766">MKAPPTSDNGPPRPLDDQALRALQQRLDVSPRKLAWLRTRFLLLRLSRTGGGLVKRMIDLLVASSLLLLASPFLLVVGLLIKLTDGGPILFWQIRVGKWGKPFRFPKFRSMVVDAEAVRATLLAENQHGDQGITFKMKRDPRITWIGYFIRKTSIDELPQLWCVIKGDMSLVGPRPALVSEVER</sequence>
<dbReference type="PANTHER" id="PTHR30576">
    <property type="entry name" value="COLANIC BIOSYNTHESIS UDP-GLUCOSE LIPID CARRIER TRANSFERASE"/>
    <property type="match status" value="1"/>
</dbReference>